<feature type="signal peptide" evidence="1">
    <location>
        <begin position="1"/>
        <end position="19"/>
    </location>
</feature>
<sequence>MKRIAPTLLCALLPGLAAAAELRVEVELPRIEVSDYRRPYVAAWLERPDNSVAARLALWYDLRMRDDEGKTWLKDLRQWWRRIGRDITVPVDGMTSATRNPGTHALTFTSGSAPLGMLAAGEYRLVVEAAREHGGREVVSVPLQWPPTQASRLDADGERELGRIAVELIP</sequence>
<proteinExistence type="predicted"/>
<protein>
    <submittedName>
        <fullName evidence="2">DUF2271 domain-containing protein</fullName>
    </submittedName>
</protein>
<name>A0A2I6S969_9RHOO</name>
<dbReference type="EMBL" id="CP025682">
    <property type="protein sequence ID" value="AUN95798.1"/>
    <property type="molecule type" value="Genomic_DNA"/>
</dbReference>
<dbReference type="RefSeq" id="WP_102247843.1">
    <property type="nucleotide sequence ID" value="NZ_CP025682.1"/>
</dbReference>
<dbReference type="InterPro" id="IPR014469">
    <property type="entry name" value="DUF2271"/>
</dbReference>
<reference evidence="2 3" key="1">
    <citation type="submission" date="2018-01" db="EMBL/GenBank/DDBJ databases">
        <authorList>
            <person name="Fu G.-Y."/>
        </authorList>
    </citation>
    <scope>NUCLEOTIDE SEQUENCE [LARGE SCALE GENOMIC DNA]</scope>
    <source>
        <strain evidence="2 3">SY39</strain>
    </source>
</reference>
<gene>
    <name evidence="2" type="ORF">C0099_13185</name>
</gene>
<keyword evidence="1" id="KW-0732">Signal</keyword>
<dbReference type="Pfam" id="PF10029">
    <property type="entry name" value="DUF2271"/>
    <property type="match status" value="1"/>
</dbReference>
<dbReference type="PIRSF" id="PIRSF014995">
    <property type="entry name" value="UCP014995"/>
    <property type="match status" value="1"/>
</dbReference>
<evidence type="ECO:0000256" key="1">
    <source>
        <dbReference type="SAM" id="SignalP"/>
    </source>
</evidence>
<organism evidence="2 3">
    <name type="scientific">Pseudazoarcus pumilus</name>
    <dbReference type="NCBI Taxonomy" id="2067960"/>
    <lineage>
        <taxon>Bacteria</taxon>
        <taxon>Pseudomonadati</taxon>
        <taxon>Pseudomonadota</taxon>
        <taxon>Betaproteobacteria</taxon>
        <taxon>Rhodocyclales</taxon>
        <taxon>Zoogloeaceae</taxon>
        <taxon>Pseudazoarcus</taxon>
    </lineage>
</organism>
<dbReference type="AlphaFoldDB" id="A0A2I6S969"/>
<evidence type="ECO:0000313" key="3">
    <source>
        <dbReference type="Proteomes" id="UP000242205"/>
    </source>
</evidence>
<dbReference type="OrthoDB" id="195316at2"/>
<keyword evidence="3" id="KW-1185">Reference proteome</keyword>
<dbReference type="KEGG" id="atw:C0099_13185"/>
<dbReference type="Proteomes" id="UP000242205">
    <property type="component" value="Chromosome"/>
</dbReference>
<accession>A0A2I6S969</accession>
<evidence type="ECO:0000313" key="2">
    <source>
        <dbReference type="EMBL" id="AUN95798.1"/>
    </source>
</evidence>
<feature type="chain" id="PRO_5014374611" evidence="1">
    <location>
        <begin position="20"/>
        <end position="170"/>
    </location>
</feature>